<keyword evidence="2" id="KW-0808">Transferase</keyword>
<evidence type="ECO:0000259" key="5">
    <source>
        <dbReference type="Pfam" id="PF13657"/>
    </source>
</evidence>
<dbReference type="CDD" id="cd17808">
    <property type="entry name" value="HipA_Ec_like"/>
    <property type="match status" value="1"/>
</dbReference>
<dbReference type="PANTHER" id="PTHR37419:SF1">
    <property type="entry name" value="SERINE_THREONINE-PROTEIN KINASE TOXIN HIPA"/>
    <property type="match status" value="1"/>
</dbReference>
<organism evidence="6 7">
    <name type="scientific">Geobacter hydrogenophilus</name>
    <dbReference type="NCBI Taxonomy" id="40983"/>
    <lineage>
        <taxon>Bacteria</taxon>
        <taxon>Pseudomonadati</taxon>
        <taxon>Thermodesulfobacteriota</taxon>
        <taxon>Desulfuromonadia</taxon>
        <taxon>Geobacterales</taxon>
        <taxon>Geobacteraceae</taxon>
        <taxon>Geobacter</taxon>
    </lineage>
</organism>
<feature type="domain" description="HipA N-terminal subdomain 1" evidence="5">
    <location>
        <begin position="13"/>
        <end position="112"/>
    </location>
</feature>
<dbReference type="InterPro" id="IPR052028">
    <property type="entry name" value="HipA_Ser/Thr_kinase"/>
</dbReference>
<proteinExistence type="inferred from homology"/>
<feature type="domain" description="HipA-like C-terminal" evidence="4">
    <location>
        <begin position="157"/>
        <end position="402"/>
    </location>
</feature>
<evidence type="ECO:0000313" key="6">
    <source>
        <dbReference type="EMBL" id="GLI36524.1"/>
    </source>
</evidence>
<dbReference type="PANTHER" id="PTHR37419">
    <property type="entry name" value="SERINE/THREONINE-PROTEIN KINASE TOXIN HIPA"/>
    <property type="match status" value="1"/>
</dbReference>
<dbReference type="Proteomes" id="UP001144352">
    <property type="component" value="Unassembled WGS sequence"/>
</dbReference>
<dbReference type="Pfam" id="PF07804">
    <property type="entry name" value="HipA_C"/>
    <property type="match status" value="1"/>
</dbReference>
<evidence type="ECO:0000256" key="3">
    <source>
        <dbReference type="ARBA" id="ARBA00022777"/>
    </source>
</evidence>
<dbReference type="AlphaFoldDB" id="A0A9W6LAW3"/>
<keyword evidence="7" id="KW-1185">Reference proteome</keyword>
<dbReference type="GO" id="GO:0004674">
    <property type="term" value="F:protein serine/threonine kinase activity"/>
    <property type="evidence" value="ECO:0007669"/>
    <property type="project" value="TreeGrafter"/>
</dbReference>
<accession>A0A9W6LAW3</accession>
<evidence type="ECO:0000259" key="4">
    <source>
        <dbReference type="Pfam" id="PF07804"/>
    </source>
</evidence>
<dbReference type="NCBIfam" id="TIGR03071">
    <property type="entry name" value="couple_hipA"/>
    <property type="match status" value="1"/>
</dbReference>
<evidence type="ECO:0000256" key="1">
    <source>
        <dbReference type="ARBA" id="ARBA00010164"/>
    </source>
</evidence>
<reference evidence="6" key="1">
    <citation type="submission" date="2022-12" db="EMBL/GenBank/DDBJ databases">
        <title>Reference genome sequencing for broad-spectrum identification of bacterial and archaeal isolates by mass spectrometry.</title>
        <authorList>
            <person name="Sekiguchi Y."/>
            <person name="Tourlousse D.M."/>
        </authorList>
    </citation>
    <scope>NUCLEOTIDE SEQUENCE</scope>
    <source>
        <strain evidence="6">H2</strain>
    </source>
</reference>
<comment type="caution">
    <text evidence="6">The sequence shown here is derived from an EMBL/GenBank/DDBJ whole genome shotgun (WGS) entry which is preliminary data.</text>
</comment>
<dbReference type="Pfam" id="PF13657">
    <property type="entry name" value="Couple_hipA"/>
    <property type="match status" value="1"/>
</dbReference>
<dbReference type="GO" id="GO:0005829">
    <property type="term" value="C:cytosol"/>
    <property type="evidence" value="ECO:0007669"/>
    <property type="project" value="TreeGrafter"/>
</dbReference>
<keyword evidence="3" id="KW-0418">Kinase</keyword>
<dbReference type="InterPro" id="IPR017508">
    <property type="entry name" value="HipA_N1"/>
</dbReference>
<dbReference type="EMBL" id="BSDS01000001">
    <property type="protein sequence ID" value="GLI36524.1"/>
    <property type="molecule type" value="Genomic_DNA"/>
</dbReference>
<comment type="similarity">
    <text evidence="1">Belongs to the HipA Ser/Thr kinase family.</text>
</comment>
<evidence type="ECO:0000313" key="7">
    <source>
        <dbReference type="Proteomes" id="UP001144352"/>
    </source>
</evidence>
<gene>
    <name evidence="6" type="ORF">GHYDROH2_00250</name>
</gene>
<dbReference type="RefSeq" id="WP_214187553.1">
    <property type="nucleotide sequence ID" value="NZ_BSDS01000001.1"/>
</dbReference>
<dbReference type="InterPro" id="IPR012893">
    <property type="entry name" value="HipA-like_C"/>
</dbReference>
<protein>
    <submittedName>
        <fullName evidence="6">Transcriptional regulator</fullName>
    </submittedName>
</protein>
<sequence length="437" mass="49362">MVTVARPRTRIPLIIYINGEKVGTLSFSSTGKMQLAYAPSWLESGNSRPLSLSLPLSHHPLHGTVVEHFFDNLLPDNDAIRKRIQTRFGAASDRCFDLLWHIGRDCVGAVQLLPEPENPPDIKAITAEPLTDAEIAETLRNYQTMPLGMQRSSDFRISIAGAQEKTALLWHDGRWCRPHGVTPTTHIFKLPIGQTPRIDLSDSVENEWLCQRILTEYGMPVAHAEICTFEDIKTLVVERFDRRISKDGTWIIRLPMEDMCQALGVPPVFKYEEDGGPGIRMIMDLLLGSGNAVADRRLFMKAQLLFWLLGAIDGHGKNFSIYLLPRGAYRMTPLYDVMSAWPIVARKELHKQQMKMAMSVDGKNKHYYWGEILERHWASMARKVRFPEDELASITRELLDPMEDIIKRVVSSLPAGFPASVAEPVFNGMLAAKSRFG</sequence>
<evidence type="ECO:0000256" key="2">
    <source>
        <dbReference type="ARBA" id="ARBA00022679"/>
    </source>
</evidence>
<name>A0A9W6LAW3_9BACT</name>